<accession>A0ABW3HGF6</accession>
<comment type="caution">
    <text evidence="3">The sequence shown here is derived from an EMBL/GenBank/DDBJ whole genome shotgun (WGS) entry which is preliminary data.</text>
</comment>
<name>A0ABW3HGF6_9GAMM</name>
<reference evidence="4" key="1">
    <citation type="journal article" date="2019" name="Int. J. Syst. Evol. Microbiol.">
        <title>The Global Catalogue of Microorganisms (GCM) 10K type strain sequencing project: providing services to taxonomists for standard genome sequencing and annotation.</title>
        <authorList>
            <consortium name="The Broad Institute Genomics Platform"/>
            <consortium name="The Broad Institute Genome Sequencing Center for Infectious Disease"/>
            <person name="Wu L."/>
            <person name="Ma J."/>
        </authorList>
    </citation>
    <scope>NUCLEOTIDE SEQUENCE [LARGE SCALE GENOMIC DNA]</scope>
    <source>
        <strain evidence="4">CCUG 63419</strain>
    </source>
</reference>
<sequence>MIARALRRKPLACAISLLSCTLVLPSHAARFDFADGDGTFVFDTSLSVGTLIRTEDPDPRVVGIANGGTSRSVNEDSGNINYKKGEVVSTVLKASHDVDLSYGKTGLFVRFGYAADLAAQNKDELGLEAHKRLDFDMQAYDWYLRHSFDIAGRNLNLRVGSQVVSWGEGALIQGGVNVINPIDLQRLRVPGSELKEAFIPVPMVYASQQITDDVTLEAFYQLKWEHFEIDPFGTFFSTTDVFSPGGREAFTGFGRTPDRGPANPGPASADTSAVPRGPDRDAKDSGQFGAALRWLVGETELGFYGINYHSRLPLASTIAGTPQNGAAPFLRDANTAGVFAEYPEDIQLFGLSFSTPGPLGIALSGEYSYRPNLPVQISTTELTLAALGLPNQAGAPDDPAPGTEISGYRRVEAHQLQILAIKAIPNVLGATQAITLFEAAAFYQDLPDGIKFNGPGVYLPSAQNGQVRAAGVPVAFPYPNAVVANGSAQPGDEGYATKASFGVRLIGRLEYANVFSGVNLLPRIVYAGDLKGVSQFFNEGSHSISLGVNAVYNQVWSADLSYTNFFGGRVLKGTDCQSALPVIGAVSQIPVVGTVLAPVVGAPNQGAVACSLPGPTNLPTGQSKNYESITNSSIDRDFVAASLSYSF</sequence>
<feature type="chain" id="PRO_5046558068" evidence="2">
    <location>
        <begin position="29"/>
        <end position="647"/>
    </location>
</feature>
<gene>
    <name evidence="3" type="ORF">ACFQ0F_00065</name>
</gene>
<feature type="region of interest" description="Disordered" evidence="1">
    <location>
        <begin position="249"/>
        <end position="283"/>
    </location>
</feature>
<evidence type="ECO:0000313" key="4">
    <source>
        <dbReference type="Proteomes" id="UP001597044"/>
    </source>
</evidence>
<dbReference type="EMBL" id="JBHTIT010000001">
    <property type="protein sequence ID" value="MFD0948801.1"/>
    <property type="molecule type" value="Genomic_DNA"/>
</dbReference>
<feature type="signal peptide" evidence="2">
    <location>
        <begin position="1"/>
        <end position="28"/>
    </location>
</feature>
<protein>
    <submittedName>
        <fullName evidence="3">DUF1302 domain-containing protein</fullName>
    </submittedName>
</protein>
<dbReference type="InterPro" id="IPR010727">
    <property type="entry name" value="DUF1302"/>
</dbReference>
<dbReference type="PROSITE" id="PS51257">
    <property type="entry name" value="PROKAR_LIPOPROTEIN"/>
    <property type="match status" value="1"/>
</dbReference>
<dbReference type="Pfam" id="PF06980">
    <property type="entry name" value="DUF1302"/>
    <property type="match status" value="1"/>
</dbReference>
<dbReference type="RefSeq" id="WP_379067722.1">
    <property type="nucleotide sequence ID" value="NZ_JBHTIT010000001.1"/>
</dbReference>
<keyword evidence="4" id="KW-1185">Reference proteome</keyword>
<evidence type="ECO:0000313" key="3">
    <source>
        <dbReference type="EMBL" id="MFD0948801.1"/>
    </source>
</evidence>
<evidence type="ECO:0000256" key="2">
    <source>
        <dbReference type="SAM" id="SignalP"/>
    </source>
</evidence>
<dbReference type="Proteomes" id="UP001597044">
    <property type="component" value="Unassembled WGS sequence"/>
</dbReference>
<evidence type="ECO:0000256" key="1">
    <source>
        <dbReference type="SAM" id="MobiDB-lite"/>
    </source>
</evidence>
<organism evidence="3 4">
    <name type="scientific">Paraperlucidibaca wandonensis</name>
    <dbReference type="NCBI Taxonomy" id="1268273"/>
    <lineage>
        <taxon>Bacteria</taxon>
        <taxon>Pseudomonadati</taxon>
        <taxon>Pseudomonadota</taxon>
        <taxon>Gammaproteobacteria</taxon>
        <taxon>Moraxellales</taxon>
        <taxon>Moraxellaceae</taxon>
        <taxon>Paraperlucidibaca</taxon>
    </lineage>
</organism>
<proteinExistence type="predicted"/>
<keyword evidence="2" id="KW-0732">Signal</keyword>